<feature type="compositionally biased region" description="Polar residues" evidence="7">
    <location>
        <begin position="745"/>
        <end position="755"/>
    </location>
</feature>
<feature type="transmembrane region" description="Helical" evidence="6">
    <location>
        <begin position="290"/>
        <end position="310"/>
    </location>
</feature>
<evidence type="ECO:0000256" key="2">
    <source>
        <dbReference type="ARBA" id="ARBA00009671"/>
    </source>
</evidence>
<feature type="transmembrane region" description="Helical" evidence="6">
    <location>
        <begin position="247"/>
        <end position="270"/>
    </location>
</feature>
<dbReference type="GO" id="GO:0005886">
    <property type="term" value="C:plasma membrane"/>
    <property type="evidence" value="ECO:0007669"/>
    <property type="project" value="TreeGrafter"/>
</dbReference>
<keyword evidence="3 6" id="KW-0812">Transmembrane</keyword>
<dbReference type="Ensembl" id="ENSPMAT00000002040.1">
    <property type="protein sequence ID" value="ENSPMAP00000002030.1"/>
    <property type="gene ID" value="ENSPMAG00000001835.1"/>
</dbReference>
<keyword evidence="4 6" id="KW-1133">Transmembrane helix</keyword>
<feature type="region of interest" description="Disordered" evidence="7">
    <location>
        <begin position="709"/>
        <end position="780"/>
    </location>
</feature>
<evidence type="ECO:0000256" key="5">
    <source>
        <dbReference type="ARBA" id="ARBA00023136"/>
    </source>
</evidence>
<dbReference type="PANTHER" id="PTHR12308:SF51">
    <property type="entry name" value="ANOCTAMIN-8"/>
    <property type="match status" value="1"/>
</dbReference>
<proteinExistence type="inferred from homology"/>
<evidence type="ECO:0000259" key="8">
    <source>
        <dbReference type="Pfam" id="PF04547"/>
    </source>
</evidence>
<feature type="region of interest" description="Disordered" evidence="7">
    <location>
        <begin position="432"/>
        <end position="540"/>
    </location>
</feature>
<feature type="transmembrane region" description="Helical" evidence="6">
    <location>
        <begin position="330"/>
        <end position="349"/>
    </location>
</feature>
<feature type="compositionally biased region" description="Low complexity" evidence="7">
    <location>
        <begin position="501"/>
        <end position="523"/>
    </location>
</feature>
<feature type="domain" description="Anoctamin transmembrane" evidence="8">
    <location>
        <begin position="124"/>
        <end position="690"/>
    </location>
</feature>
<evidence type="ECO:0000256" key="3">
    <source>
        <dbReference type="ARBA" id="ARBA00022692"/>
    </source>
</evidence>
<dbReference type="GeneTree" id="ENSGT00940000157019"/>
<evidence type="ECO:0000256" key="4">
    <source>
        <dbReference type="ARBA" id="ARBA00022989"/>
    </source>
</evidence>
<evidence type="ECO:0000256" key="1">
    <source>
        <dbReference type="ARBA" id="ARBA00004141"/>
    </source>
</evidence>
<accession>S4R9Z9</accession>
<evidence type="ECO:0000313" key="9">
    <source>
        <dbReference type="Ensembl" id="ENSPMAP00000002030.1"/>
    </source>
</evidence>
<dbReference type="Pfam" id="PF04547">
    <property type="entry name" value="Anoctamin"/>
    <property type="match status" value="1"/>
</dbReference>
<comment type="caution">
    <text evidence="6">Lacks conserved residue(s) required for the propagation of feature annotation.</text>
</comment>
<dbReference type="PANTHER" id="PTHR12308">
    <property type="entry name" value="ANOCTAMIN"/>
    <property type="match status" value="1"/>
</dbReference>
<feature type="compositionally biased region" description="Basic and acidic residues" evidence="7">
    <location>
        <begin position="476"/>
        <end position="486"/>
    </location>
</feature>
<reference evidence="9" key="1">
    <citation type="submission" date="2025-08" db="UniProtKB">
        <authorList>
            <consortium name="Ensembl"/>
        </authorList>
    </citation>
    <scope>IDENTIFICATION</scope>
</reference>
<name>S4R9Z9_PETMA</name>
<dbReference type="GO" id="GO:0005254">
    <property type="term" value="F:chloride channel activity"/>
    <property type="evidence" value="ECO:0007669"/>
    <property type="project" value="TreeGrafter"/>
</dbReference>
<sequence>SLLCGVELLSIRKPVRAEFGGGMQPFMRDEDIFENVDNEALFLSSQERQSIIFTWLQNLRAGPGERLHDVFFLEGQPIVPRAVLELLNRKVIDQVFPLHDRGTLKKFMKSWVRPSFHQQPLDEVCEYFGVKVAMYFAWLGYYTSALVYPAVLGLLLWVYCYTTQVLGNEGVRMRAIFLAPNGNMRGQVTRLGRRLATFIHHTSHLLSLSPSPPPRAAAAQGEKRVSNVTGREQLYYPSWKRELFRCLVSVPVCVAGLALVFATMLACFQLQDYLLSVEGVSDCVHYLPKVLLAVIVTLLNDVYNSIAYWLNDRENYRLQTTYEAHLIIKLVMFQFINSYLSLFYIAFYLKDMKRLKEMLAALLITRQLMQNLREALQPYVIRHRPRRPVLVKPAAMMTATVVVVVAAAASSNWQLTVGSVYGHEDEWGFSELGGDGDYGGGAEEATAEEDEAEGEVGGDAAQESDVPVGGGVEVPGARETRGERGLSESGGAADSVRSRAAKAGAGDGTAAATAAQTRGQQEAGGRGGEEQTNEGEEDHPPIAQAEMESCMDQYKDTIEDYLEMYVQFGYVVLFSSAFPLAALCALANNLMEIHTDAFKLCTGLQRPFGQRVRNIGLWQDAMELMVSVAIMVNCALIGQSGQLKSLFPSFSSEGIVLAIVLLEHCGLLLKYTILKLIPDVPSWVAEEMAKLEFQRRETFKRYERAAQLRRQQKEEEERREQLREERAAHLRAKDAARESSKADEQQQQQHTSGSSDKPRRPCSLPKSMKLKQIIPMQGRM</sequence>
<feature type="compositionally biased region" description="Gly residues" evidence="7">
    <location>
        <begin position="432"/>
        <end position="442"/>
    </location>
</feature>
<protein>
    <recommendedName>
        <fullName evidence="6">Anoctamin</fullName>
    </recommendedName>
</protein>
<comment type="similarity">
    <text evidence="2 6">Belongs to the anoctamin family.</text>
</comment>
<feature type="compositionally biased region" description="Acidic residues" evidence="7">
    <location>
        <begin position="445"/>
        <end position="456"/>
    </location>
</feature>
<organism evidence="9">
    <name type="scientific">Petromyzon marinus</name>
    <name type="common">Sea lamprey</name>
    <dbReference type="NCBI Taxonomy" id="7757"/>
    <lineage>
        <taxon>Eukaryota</taxon>
        <taxon>Metazoa</taxon>
        <taxon>Chordata</taxon>
        <taxon>Craniata</taxon>
        <taxon>Vertebrata</taxon>
        <taxon>Cyclostomata</taxon>
        <taxon>Hyperoartia</taxon>
        <taxon>Petromyzontiformes</taxon>
        <taxon>Petromyzontidae</taxon>
        <taxon>Petromyzon</taxon>
    </lineage>
</organism>
<reference evidence="9" key="2">
    <citation type="submission" date="2025-09" db="UniProtKB">
        <authorList>
            <consortium name="Ensembl"/>
        </authorList>
    </citation>
    <scope>IDENTIFICATION</scope>
</reference>
<dbReference type="AlphaFoldDB" id="S4R9Z9"/>
<dbReference type="HOGENOM" id="CLU_006685_2_1_1"/>
<comment type="subcellular location">
    <subcellularLocation>
        <location evidence="1 6">Membrane</location>
        <topology evidence="1 6">Multi-pass membrane protein</topology>
    </subcellularLocation>
</comment>
<keyword evidence="5 6" id="KW-0472">Membrane</keyword>
<feature type="transmembrane region" description="Helical" evidence="6">
    <location>
        <begin position="139"/>
        <end position="159"/>
    </location>
</feature>
<evidence type="ECO:0000256" key="7">
    <source>
        <dbReference type="SAM" id="MobiDB-lite"/>
    </source>
</evidence>
<dbReference type="InterPro" id="IPR007632">
    <property type="entry name" value="Anoctamin"/>
</dbReference>
<feature type="compositionally biased region" description="Basic and acidic residues" evidence="7">
    <location>
        <begin position="709"/>
        <end position="744"/>
    </location>
</feature>
<feature type="compositionally biased region" description="Low complexity" evidence="7">
    <location>
        <begin position="458"/>
        <end position="467"/>
    </location>
</feature>
<evidence type="ECO:0000256" key="6">
    <source>
        <dbReference type="RuleBase" id="RU280814"/>
    </source>
</evidence>
<dbReference type="InterPro" id="IPR049452">
    <property type="entry name" value="Anoctamin_TM"/>
</dbReference>